<evidence type="ECO:0000256" key="1">
    <source>
        <dbReference type="SAM" id="SignalP"/>
    </source>
</evidence>
<dbReference type="RefSeq" id="WP_197527374.1">
    <property type="nucleotide sequence ID" value="NZ_CP036291.1"/>
</dbReference>
<dbReference type="PANTHER" id="PTHR10443">
    <property type="entry name" value="MICROSOMAL DIPEPTIDASE"/>
    <property type="match status" value="1"/>
</dbReference>
<evidence type="ECO:0000313" key="3">
    <source>
        <dbReference type="Proteomes" id="UP000317429"/>
    </source>
</evidence>
<feature type="signal peptide" evidence="1">
    <location>
        <begin position="1"/>
        <end position="24"/>
    </location>
</feature>
<keyword evidence="3" id="KW-1185">Reference proteome</keyword>
<dbReference type="Gene3D" id="3.20.20.140">
    <property type="entry name" value="Metal-dependent hydrolases"/>
    <property type="match status" value="1"/>
</dbReference>
<dbReference type="Pfam" id="PF01244">
    <property type="entry name" value="Peptidase_M19"/>
    <property type="match status" value="1"/>
</dbReference>
<feature type="chain" id="PRO_5022092128" evidence="1">
    <location>
        <begin position="25"/>
        <end position="424"/>
    </location>
</feature>
<proteinExistence type="predicted"/>
<dbReference type="InterPro" id="IPR032466">
    <property type="entry name" value="Metal_Hydrolase"/>
</dbReference>
<evidence type="ECO:0000313" key="2">
    <source>
        <dbReference type="EMBL" id="QDU88492.1"/>
    </source>
</evidence>
<dbReference type="SUPFAM" id="SSF51556">
    <property type="entry name" value="Metallo-dependent hydrolases"/>
    <property type="match status" value="1"/>
</dbReference>
<dbReference type="Proteomes" id="UP000317429">
    <property type="component" value="Chromosome"/>
</dbReference>
<sequence precursor="true">MTNRLTLGVRRLTTFTALALLALAAEAPGAEGDAAGRGPIVLTDHARKLHAASLVIDGHNDMPWELRDQQYADFRKIDISQPQPTLQTDIPRLHAGGVGAQFWSVWVPVSTARRGTSLLTTLEQIELVRQMIRRYPGDFELALSTADIQRIHGEGKIASLIGVEGGHCIEGSLSVLERLYDLGARYMTLTHSDTLDWADSATDEAKSGGLAPFGEEVVRKMNQLGMMVDISHVSPDTMKDAIRVSAAPIIFSHSAARGIADHPRNVPDDVLRMLPEKDGVVMINFFSAFVVPEATAINVERLSLQRRLQAEHPDDERAVDRELSRWSAQHPSPRGTIHTVLDHIDHVVKLAGVDHVGLGSDFDGVSILPEQLEDVGAYPLITQGLIDRGYSDADIAKILGGNLMRVFAETEQVAKGTRAKANGP</sequence>
<dbReference type="KEGG" id="pnd:Pla175_18700"/>
<gene>
    <name evidence="2" type="ORF">Pla175_18700</name>
</gene>
<dbReference type="GO" id="GO:0006508">
    <property type="term" value="P:proteolysis"/>
    <property type="evidence" value="ECO:0007669"/>
    <property type="project" value="InterPro"/>
</dbReference>
<name>A0A518DAJ5_9BACT</name>
<dbReference type="GO" id="GO:0070573">
    <property type="term" value="F:metallodipeptidase activity"/>
    <property type="evidence" value="ECO:0007669"/>
    <property type="project" value="InterPro"/>
</dbReference>
<dbReference type="EMBL" id="CP036291">
    <property type="protein sequence ID" value="QDU88492.1"/>
    <property type="molecule type" value="Genomic_DNA"/>
</dbReference>
<protein>
    <submittedName>
        <fullName evidence="2">Membrane dipeptidase (Peptidase family M19)</fullName>
    </submittedName>
</protein>
<dbReference type="InterPro" id="IPR008257">
    <property type="entry name" value="Pept_M19"/>
</dbReference>
<dbReference type="PROSITE" id="PS51365">
    <property type="entry name" value="RENAL_DIPEPTIDASE_2"/>
    <property type="match status" value="1"/>
</dbReference>
<accession>A0A518DAJ5</accession>
<organism evidence="2 3">
    <name type="scientific">Pirellulimonas nuda</name>
    <dbReference type="NCBI Taxonomy" id="2528009"/>
    <lineage>
        <taxon>Bacteria</taxon>
        <taxon>Pseudomonadati</taxon>
        <taxon>Planctomycetota</taxon>
        <taxon>Planctomycetia</taxon>
        <taxon>Pirellulales</taxon>
        <taxon>Lacipirellulaceae</taxon>
        <taxon>Pirellulimonas</taxon>
    </lineage>
</organism>
<keyword evidence="1" id="KW-0732">Signal</keyword>
<reference evidence="2 3" key="1">
    <citation type="submission" date="2019-02" db="EMBL/GenBank/DDBJ databases">
        <title>Deep-cultivation of Planctomycetes and their phenomic and genomic characterization uncovers novel biology.</title>
        <authorList>
            <person name="Wiegand S."/>
            <person name="Jogler M."/>
            <person name="Boedeker C."/>
            <person name="Pinto D."/>
            <person name="Vollmers J."/>
            <person name="Rivas-Marin E."/>
            <person name="Kohn T."/>
            <person name="Peeters S.H."/>
            <person name="Heuer A."/>
            <person name="Rast P."/>
            <person name="Oberbeckmann S."/>
            <person name="Bunk B."/>
            <person name="Jeske O."/>
            <person name="Meyerdierks A."/>
            <person name="Storesund J.E."/>
            <person name="Kallscheuer N."/>
            <person name="Luecker S."/>
            <person name="Lage O.M."/>
            <person name="Pohl T."/>
            <person name="Merkel B.J."/>
            <person name="Hornburger P."/>
            <person name="Mueller R.-W."/>
            <person name="Bruemmer F."/>
            <person name="Labrenz M."/>
            <person name="Spormann A.M."/>
            <person name="Op den Camp H."/>
            <person name="Overmann J."/>
            <person name="Amann R."/>
            <person name="Jetten M.S.M."/>
            <person name="Mascher T."/>
            <person name="Medema M.H."/>
            <person name="Devos D.P."/>
            <person name="Kaster A.-K."/>
            <person name="Ovreas L."/>
            <person name="Rohde M."/>
            <person name="Galperin M.Y."/>
            <person name="Jogler C."/>
        </authorList>
    </citation>
    <scope>NUCLEOTIDE SEQUENCE [LARGE SCALE GENOMIC DNA]</scope>
    <source>
        <strain evidence="2 3">Pla175</strain>
    </source>
</reference>
<dbReference type="PANTHER" id="PTHR10443:SF12">
    <property type="entry name" value="DIPEPTIDASE"/>
    <property type="match status" value="1"/>
</dbReference>
<dbReference type="CDD" id="cd01301">
    <property type="entry name" value="rDP_like"/>
    <property type="match status" value="1"/>
</dbReference>
<dbReference type="AlphaFoldDB" id="A0A518DAJ5"/>